<evidence type="ECO:0000256" key="1">
    <source>
        <dbReference type="ARBA" id="ARBA00022801"/>
    </source>
</evidence>
<protein>
    <submittedName>
        <fullName evidence="6">Glycoside hydrolase family 5 protein</fullName>
    </submittedName>
</protein>
<feature type="domain" description="Glycoside hydrolase family 5" evidence="5">
    <location>
        <begin position="82"/>
        <end position="331"/>
    </location>
</feature>
<reference evidence="6 7" key="1">
    <citation type="submission" date="2019-07" db="EMBL/GenBank/DDBJ databases">
        <authorList>
            <person name="Kim J."/>
        </authorList>
    </citation>
    <scope>NUCLEOTIDE SEQUENCE [LARGE SCALE GENOMIC DNA]</scope>
    <source>
        <strain evidence="7">dk17</strain>
    </source>
</reference>
<dbReference type="Pfam" id="PF00150">
    <property type="entry name" value="Cellulase"/>
    <property type="match status" value="1"/>
</dbReference>
<dbReference type="OrthoDB" id="9800955at2"/>
<name>A0A563UFA5_9SPHI</name>
<evidence type="ECO:0000256" key="3">
    <source>
        <dbReference type="RuleBase" id="RU361153"/>
    </source>
</evidence>
<comment type="caution">
    <text evidence="6">The sequence shown here is derived from an EMBL/GenBank/DDBJ whole genome shotgun (WGS) entry which is preliminary data.</text>
</comment>
<dbReference type="GO" id="GO:0009986">
    <property type="term" value="C:cell surface"/>
    <property type="evidence" value="ECO:0007669"/>
    <property type="project" value="TreeGrafter"/>
</dbReference>
<dbReference type="InterPro" id="IPR017853">
    <property type="entry name" value="GH"/>
</dbReference>
<dbReference type="PROSITE" id="PS00659">
    <property type="entry name" value="GLYCOSYL_HYDROL_F5"/>
    <property type="match status" value="1"/>
</dbReference>
<evidence type="ECO:0000313" key="7">
    <source>
        <dbReference type="Proteomes" id="UP000320042"/>
    </source>
</evidence>
<feature type="chain" id="PRO_5021900067" evidence="4">
    <location>
        <begin position="23"/>
        <end position="410"/>
    </location>
</feature>
<evidence type="ECO:0000259" key="5">
    <source>
        <dbReference type="Pfam" id="PF00150"/>
    </source>
</evidence>
<dbReference type="PANTHER" id="PTHR31297:SF13">
    <property type="entry name" value="PUTATIVE-RELATED"/>
    <property type="match status" value="1"/>
</dbReference>
<sequence length="410" mass="47568">MKRGFFTVLAALAISVNVFGQAKGFYDTRGKEIIGPDKKPFLIKGTNLGNWLVPEGYMFKFKSVNSQRMINEALTQIVGPEEMKVFWRKFQENYITEADIHFLKQSGINSLRIPFHYKLFTNEDYMGQNNANRGFELLDRVIGWCKKENLPVILDMHCAPGGQTGDNIDDGDGYPFLFKSAASRKLTAQLWRKIADHYKNETIVLGYDLLNEPIAHFFDVNDLNPHLEPTYKEITAAIRTVDKNHILFIGGAQWDSNFKVFGAPFDSRLVYTFHKYWTDVKQDVIQEYIDYRNKYNVPIYVGETGENKDEWVRDFRILCEKNNIGWHYWPYKKLDNTSGFMSFNLPANYEKIIEYTEKKRTSFDDIRKAAPANRAELKKALDDFLENCRFINCVPQKGYIEALGLKVPAK</sequence>
<dbReference type="InterPro" id="IPR050386">
    <property type="entry name" value="Glycosyl_hydrolase_5"/>
</dbReference>
<proteinExistence type="inferred from homology"/>
<accession>A0A563UFA5</accession>
<keyword evidence="7" id="KW-1185">Reference proteome</keyword>
<evidence type="ECO:0000313" key="6">
    <source>
        <dbReference type="EMBL" id="TWR30051.1"/>
    </source>
</evidence>
<dbReference type="PANTHER" id="PTHR31297">
    <property type="entry name" value="GLUCAN ENDO-1,6-BETA-GLUCOSIDASE B"/>
    <property type="match status" value="1"/>
</dbReference>
<dbReference type="EMBL" id="VOEJ01000003">
    <property type="protein sequence ID" value="TWR30051.1"/>
    <property type="molecule type" value="Genomic_DNA"/>
</dbReference>
<feature type="signal peptide" evidence="4">
    <location>
        <begin position="1"/>
        <end position="22"/>
    </location>
</feature>
<organism evidence="6 7">
    <name type="scientific">Mucilaginibacter pallidiroseus</name>
    <dbReference type="NCBI Taxonomy" id="2599295"/>
    <lineage>
        <taxon>Bacteria</taxon>
        <taxon>Pseudomonadati</taxon>
        <taxon>Bacteroidota</taxon>
        <taxon>Sphingobacteriia</taxon>
        <taxon>Sphingobacteriales</taxon>
        <taxon>Sphingobacteriaceae</taxon>
        <taxon>Mucilaginibacter</taxon>
    </lineage>
</organism>
<dbReference type="InterPro" id="IPR018087">
    <property type="entry name" value="Glyco_hydro_5_CS"/>
</dbReference>
<dbReference type="InterPro" id="IPR001547">
    <property type="entry name" value="Glyco_hydro_5"/>
</dbReference>
<comment type="similarity">
    <text evidence="3">Belongs to the glycosyl hydrolase 5 (cellulase A) family.</text>
</comment>
<dbReference type="Proteomes" id="UP000320042">
    <property type="component" value="Unassembled WGS sequence"/>
</dbReference>
<keyword evidence="1 3" id="KW-0378">Hydrolase</keyword>
<dbReference type="AlphaFoldDB" id="A0A563UFA5"/>
<dbReference type="GO" id="GO:0008422">
    <property type="term" value="F:beta-glucosidase activity"/>
    <property type="evidence" value="ECO:0007669"/>
    <property type="project" value="TreeGrafter"/>
</dbReference>
<gene>
    <name evidence="6" type="ORF">FPZ43_07870</name>
</gene>
<evidence type="ECO:0000256" key="2">
    <source>
        <dbReference type="ARBA" id="ARBA00023295"/>
    </source>
</evidence>
<dbReference type="GO" id="GO:0005576">
    <property type="term" value="C:extracellular region"/>
    <property type="evidence" value="ECO:0007669"/>
    <property type="project" value="TreeGrafter"/>
</dbReference>
<dbReference type="Gene3D" id="3.20.20.80">
    <property type="entry name" value="Glycosidases"/>
    <property type="match status" value="1"/>
</dbReference>
<keyword evidence="2 3" id="KW-0326">Glycosidase</keyword>
<evidence type="ECO:0000256" key="4">
    <source>
        <dbReference type="SAM" id="SignalP"/>
    </source>
</evidence>
<dbReference type="GO" id="GO:0009251">
    <property type="term" value="P:glucan catabolic process"/>
    <property type="evidence" value="ECO:0007669"/>
    <property type="project" value="TreeGrafter"/>
</dbReference>
<keyword evidence="4" id="KW-0732">Signal</keyword>
<dbReference type="SUPFAM" id="SSF51445">
    <property type="entry name" value="(Trans)glycosidases"/>
    <property type="match status" value="1"/>
</dbReference>